<feature type="transmembrane region" description="Helical" evidence="5">
    <location>
        <begin position="152"/>
        <end position="168"/>
    </location>
</feature>
<dbReference type="PANTHER" id="PTHR22911:SF6">
    <property type="entry name" value="SOLUTE CARRIER FAMILY 35 MEMBER G1"/>
    <property type="match status" value="1"/>
</dbReference>
<feature type="transmembrane region" description="Helical" evidence="5">
    <location>
        <begin position="12"/>
        <end position="31"/>
    </location>
</feature>
<evidence type="ECO:0000259" key="6">
    <source>
        <dbReference type="Pfam" id="PF00892"/>
    </source>
</evidence>
<keyword evidence="4 5" id="KW-0472">Membrane</keyword>
<dbReference type="AlphaFoldDB" id="A0A1W1BHS1"/>
<dbReference type="EMBL" id="FPHG01000018">
    <property type="protein sequence ID" value="SFV53066.1"/>
    <property type="molecule type" value="Genomic_DNA"/>
</dbReference>
<dbReference type="PANTHER" id="PTHR22911">
    <property type="entry name" value="ACYL-MALONYL CONDENSING ENZYME-RELATED"/>
    <property type="match status" value="1"/>
</dbReference>
<feature type="transmembrane region" description="Helical" evidence="5">
    <location>
        <begin position="124"/>
        <end position="140"/>
    </location>
</feature>
<keyword evidence="2 5" id="KW-0812">Transmembrane</keyword>
<evidence type="ECO:0000256" key="2">
    <source>
        <dbReference type="ARBA" id="ARBA00022692"/>
    </source>
</evidence>
<feature type="transmembrane region" description="Helical" evidence="5">
    <location>
        <begin position="222"/>
        <end position="238"/>
    </location>
</feature>
<organism evidence="7">
    <name type="scientific">hydrothermal vent metagenome</name>
    <dbReference type="NCBI Taxonomy" id="652676"/>
    <lineage>
        <taxon>unclassified sequences</taxon>
        <taxon>metagenomes</taxon>
        <taxon>ecological metagenomes</taxon>
    </lineage>
</organism>
<name>A0A1W1BHS1_9ZZZZ</name>
<feature type="transmembrane region" description="Helical" evidence="5">
    <location>
        <begin position="72"/>
        <end position="93"/>
    </location>
</feature>
<gene>
    <name evidence="7" type="ORF">MNB_SV-9-835</name>
</gene>
<feature type="transmembrane region" description="Helical" evidence="5">
    <location>
        <begin position="250"/>
        <end position="270"/>
    </location>
</feature>
<keyword evidence="3 5" id="KW-1133">Transmembrane helix</keyword>
<feature type="transmembrane region" description="Helical" evidence="5">
    <location>
        <begin position="43"/>
        <end position="60"/>
    </location>
</feature>
<feature type="transmembrane region" description="Helical" evidence="5">
    <location>
        <begin position="276"/>
        <end position="294"/>
    </location>
</feature>
<dbReference type="InterPro" id="IPR000620">
    <property type="entry name" value="EamA_dom"/>
</dbReference>
<evidence type="ECO:0000256" key="4">
    <source>
        <dbReference type="ARBA" id="ARBA00023136"/>
    </source>
</evidence>
<comment type="subcellular location">
    <subcellularLocation>
        <location evidence="1">Membrane</location>
        <topology evidence="1">Multi-pass membrane protein</topology>
    </subcellularLocation>
</comment>
<evidence type="ECO:0000256" key="5">
    <source>
        <dbReference type="SAM" id="Phobius"/>
    </source>
</evidence>
<accession>A0A1W1BHS1</accession>
<evidence type="ECO:0000256" key="3">
    <source>
        <dbReference type="ARBA" id="ARBA00022989"/>
    </source>
</evidence>
<proteinExistence type="predicted"/>
<dbReference type="Gene3D" id="1.10.3730.20">
    <property type="match status" value="1"/>
</dbReference>
<dbReference type="GO" id="GO:0016020">
    <property type="term" value="C:membrane"/>
    <property type="evidence" value="ECO:0007669"/>
    <property type="project" value="UniProtKB-SubCell"/>
</dbReference>
<feature type="domain" description="EamA" evidence="6">
    <location>
        <begin position="10"/>
        <end position="139"/>
    </location>
</feature>
<dbReference type="SUPFAM" id="SSF103481">
    <property type="entry name" value="Multidrug resistance efflux transporter EmrE"/>
    <property type="match status" value="2"/>
</dbReference>
<feature type="transmembrane region" description="Helical" evidence="5">
    <location>
        <begin position="180"/>
        <end position="202"/>
    </location>
</feature>
<dbReference type="InterPro" id="IPR037185">
    <property type="entry name" value="EmrE-like"/>
</dbReference>
<feature type="transmembrane region" description="Helical" evidence="5">
    <location>
        <begin position="99"/>
        <end position="117"/>
    </location>
</feature>
<feature type="domain" description="EamA" evidence="6">
    <location>
        <begin position="151"/>
        <end position="293"/>
    </location>
</feature>
<evidence type="ECO:0000313" key="7">
    <source>
        <dbReference type="EMBL" id="SFV53066.1"/>
    </source>
</evidence>
<dbReference type="Pfam" id="PF00892">
    <property type="entry name" value="EamA"/>
    <property type="match status" value="2"/>
</dbReference>
<protein>
    <submittedName>
        <fullName evidence="7">FIG00732228: membrane protein</fullName>
    </submittedName>
</protein>
<reference evidence="7" key="1">
    <citation type="submission" date="2016-10" db="EMBL/GenBank/DDBJ databases">
        <authorList>
            <person name="de Groot N.N."/>
        </authorList>
    </citation>
    <scope>NUCLEOTIDE SEQUENCE</scope>
</reference>
<evidence type="ECO:0000256" key="1">
    <source>
        <dbReference type="ARBA" id="ARBA00004141"/>
    </source>
</evidence>
<sequence length="306" mass="33529">MKKKIQNMDRGILFMLLASLSFGMMGGFAKLLTHSLPPIEITFFRNIAGVILVGVTLWKVPLKQKGGKPFLLIFRGTMGFLALLAYFYIMAYIPLGEAVTYNKTSPIFVAIFAYIFLKEDLPRSAILAIVIGFIGIVLVAKPDGFSLDKYDALGIFSGIGAALAYTSIRELRKYYDTRAIVLSFMGIGTIGPIILMSLAPFVEHNRGDMLFAEFIMPIGDEWFMVLAVGVFATISQILMTKAYELTKAGIVGTISYSNIIFALIIGIVLGDPIPDILTFLGILLIITSGVLVSFPKNSNKQVVKNN</sequence>